<evidence type="ECO:0000256" key="8">
    <source>
        <dbReference type="ARBA" id="ARBA00022777"/>
    </source>
</evidence>
<proteinExistence type="predicted"/>
<dbReference type="NCBIfam" id="NF033792">
    <property type="entry name" value="ActS_PrrB_HisK"/>
    <property type="match status" value="1"/>
</dbReference>
<dbReference type="SUPFAM" id="SSF47384">
    <property type="entry name" value="Homodimeric domain of signal transducing histidine kinase"/>
    <property type="match status" value="1"/>
</dbReference>
<dbReference type="PANTHER" id="PTHR44936">
    <property type="entry name" value="SENSOR PROTEIN CREC"/>
    <property type="match status" value="1"/>
</dbReference>
<dbReference type="InterPro" id="IPR005467">
    <property type="entry name" value="His_kinase_dom"/>
</dbReference>
<dbReference type="GO" id="GO:0005886">
    <property type="term" value="C:plasma membrane"/>
    <property type="evidence" value="ECO:0007669"/>
    <property type="project" value="UniProtKB-SubCell"/>
</dbReference>
<evidence type="ECO:0000259" key="11">
    <source>
        <dbReference type="PROSITE" id="PS50109"/>
    </source>
</evidence>
<feature type="transmembrane region" description="Helical" evidence="10">
    <location>
        <begin position="101"/>
        <end position="125"/>
    </location>
</feature>
<dbReference type="Pfam" id="PF00512">
    <property type="entry name" value="HisKA"/>
    <property type="match status" value="1"/>
</dbReference>
<keyword evidence="4" id="KW-1003">Cell membrane</keyword>
<evidence type="ECO:0000256" key="6">
    <source>
        <dbReference type="ARBA" id="ARBA00022679"/>
    </source>
</evidence>
<dbReference type="SMART" id="SM00387">
    <property type="entry name" value="HATPase_c"/>
    <property type="match status" value="1"/>
</dbReference>
<keyword evidence="10" id="KW-1133">Transmembrane helix</keyword>
<evidence type="ECO:0000256" key="9">
    <source>
        <dbReference type="ARBA" id="ARBA00022840"/>
    </source>
</evidence>
<feature type="domain" description="Histidine kinase" evidence="11">
    <location>
        <begin position="226"/>
        <end position="439"/>
    </location>
</feature>
<dbReference type="EC" id="2.7.13.3" evidence="3"/>
<dbReference type="PRINTS" id="PR00344">
    <property type="entry name" value="BCTRLSENSOR"/>
</dbReference>
<keyword evidence="9" id="KW-0067">ATP-binding</keyword>
<dbReference type="AlphaFoldDB" id="A0A368E053"/>
<evidence type="ECO:0000256" key="10">
    <source>
        <dbReference type="SAM" id="Phobius"/>
    </source>
</evidence>
<dbReference type="SMART" id="SM00388">
    <property type="entry name" value="HisKA"/>
    <property type="match status" value="1"/>
</dbReference>
<dbReference type="CDD" id="cd00082">
    <property type="entry name" value="HisKA"/>
    <property type="match status" value="1"/>
</dbReference>
<evidence type="ECO:0000256" key="2">
    <source>
        <dbReference type="ARBA" id="ARBA00004651"/>
    </source>
</evidence>
<comment type="subcellular location">
    <subcellularLocation>
        <location evidence="2">Cell membrane</location>
        <topology evidence="2">Multi-pass membrane protein</topology>
    </subcellularLocation>
</comment>
<dbReference type="Gene3D" id="1.10.287.130">
    <property type="match status" value="1"/>
</dbReference>
<protein>
    <recommendedName>
        <fullName evidence="3">histidine kinase</fullName>
        <ecNumber evidence="3">2.7.13.3</ecNumber>
    </recommendedName>
</protein>
<feature type="transmembrane region" description="Helical" evidence="10">
    <location>
        <begin position="137"/>
        <end position="158"/>
    </location>
</feature>
<dbReference type="InterPro" id="IPR003594">
    <property type="entry name" value="HATPase_dom"/>
</dbReference>
<evidence type="ECO:0000256" key="1">
    <source>
        <dbReference type="ARBA" id="ARBA00000085"/>
    </source>
</evidence>
<comment type="catalytic activity">
    <reaction evidence="1">
        <text>ATP + protein L-histidine = ADP + protein N-phospho-L-histidine.</text>
        <dbReference type="EC" id="2.7.13.3"/>
    </reaction>
</comment>
<dbReference type="EMBL" id="QOQF01000008">
    <property type="protein sequence ID" value="RCL77482.1"/>
    <property type="molecule type" value="Genomic_DNA"/>
</dbReference>
<feature type="transmembrane region" description="Helical" evidence="10">
    <location>
        <begin position="34"/>
        <end position="54"/>
    </location>
</feature>
<dbReference type="Proteomes" id="UP000252132">
    <property type="component" value="Unassembled WGS sequence"/>
</dbReference>
<keyword evidence="6" id="KW-0808">Transferase</keyword>
<dbReference type="PROSITE" id="PS50109">
    <property type="entry name" value="HIS_KIN"/>
    <property type="match status" value="1"/>
</dbReference>
<evidence type="ECO:0000256" key="7">
    <source>
        <dbReference type="ARBA" id="ARBA00022741"/>
    </source>
</evidence>
<dbReference type="SUPFAM" id="SSF55874">
    <property type="entry name" value="ATPase domain of HSP90 chaperone/DNA topoisomerase II/histidine kinase"/>
    <property type="match status" value="1"/>
</dbReference>
<feature type="transmembrane region" description="Helical" evidence="10">
    <location>
        <begin position="170"/>
        <end position="191"/>
    </location>
</feature>
<keyword evidence="10" id="KW-0812">Transmembrane</keyword>
<dbReference type="InterPro" id="IPR003661">
    <property type="entry name" value="HisK_dim/P_dom"/>
</dbReference>
<name>A0A368E053_9PROT</name>
<evidence type="ECO:0000256" key="4">
    <source>
        <dbReference type="ARBA" id="ARBA00022475"/>
    </source>
</evidence>
<reference evidence="12 13" key="1">
    <citation type="journal article" date="2018" name="Microbiome">
        <title>Fine metagenomic profile of the Mediterranean stratified and mixed water columns revealed by assembly and recruitment.</title>
        <authorList>
            <person name="Haro-Moreno J.M."/>
            <person name="Lopez-Perez M."/>
            <person name="De La Torre J.R."/>
            <person name="Picazo A."/>
            <person name="Camacho A."/>
            <person name="Rodriguez-Valera F."/>
        </authorList>
    </citation>
    <scope>NUCLEOTIDE SEQUENCE [LARGE SCALE GENOMIC DNA]</scope>
    <source>
        <strain evidence="12">MED-G55</strain>
    </source>
</reference>
<dbReference type="PANTHER" id="PTHR44936:SF10">
    <property type="entry name" value="SENSOR PROTEIN RSTB"/>
    <property type="match status" value="1"/>
</dbReference>
<comment type="caution">
    <text evidence="12">The sequence shown here is derived from an EMBL/GenBank/DDBJ whole genome shotgun (WGS) entry which is preliminary data.</text>
</comment>
<evidence type="ECO:0000313" key="12">
    <source>
        <dbReference type="EMBL" id="RCL77482.1"/>
    </source>
</evidence>
<accession>A0A368E053</accession>
<dbReference type="Pfam" id="PF02518">
    <property type="entry name" value="HATPase_c"/>
    <property type="match status" value="1"/>
</dbReference>
<keyword evidence="5" id="KW-0597">Phosphoprotein</keyword>
<keyword evidence="10" id="KW-0472">Membrane</keyword>
<gene>
    <name evidence="12" type="ORF">DBW69_03455</name>
</gene>
<feature type="transmembrane region" description="Helical" evidence="10">
    <location>
        <begin position="61"/>
        <end position="81"/>
    </location>
</feature>
<keyword evidence="8 12" id="KW-0418">Kinase</keyword>
<keyword evidence="7" id="KW-0547">Nucleotide-binding</keyword>
<dbReference type="InterPro" id="IPR036097">
    <property type="entry name" value="HisK_dim/P_sf"/>
</dbReference>
<dbReference type="Gene3D" id="3.30.565.10">
    <property type="entry name" value="Histidine kinase-like ATPase, C-terminal domain"/>
    <property type="match status" value="1"/>
</dbReference>
<evidence type="ECO:0000313" key="13">
    <source>
        <dbReference type="Proteomes" id="UP000252132"/>
    </source>
</evidence>
<dbReference type="InterPro" id="IPR050980">
    <property type="entry name" value="2C_sensor_his_kinase"/>
</dbReference>
<sequence>MSEKIADANFYGGTRQSAQFLTRDAGVLLRVQTLLRWLAVSGQSVTIFIVGFVLEYQMPLLSCIGLVLMSVAVNIGLWLYYPSNYRLSPKFAAAYLLYDLLQLTALLFMTGGLANPFIVMILAPVTVSATVLTARATLLLVGMSCAVISLLAYFHMPLPWKGEPPNFPEIYLLGVWAALMLGLAFISAYVWRISHEGRRMTAASTALQQVLAREHRLSALDGLAAAAAHQLGTPLGTIGLIAKELQSSPLVDSELAEDLQSLLTETKRCKEILSSLTTQSDQGDTIFSRMSLSALIQEAIDEAGGHEKQILVTIGPEDISEPYVIRQPEIIYGLGNLIENAAEFSTNAVAVTARIEAQSIEICVSDDGPGFAYDILPRLGEPWLTSRPASGDMTAQSGMGLGFFIAKTLLERTGGQVVATNKALPEKGAEIKVTWSRALLEAIPEA</sequence>
<dbReference type="GO" id="GO:0000155">
    <property type="term" value="F:phosphorelay sensor kinase activity"/>
    <property type="evidence" value="ECO:0007669"/>
    <property type="project" value="InterPro"/>
</dbReference>
<evidence type="ECO:0000256" key="3">
    <source>
        <dbReference type="ARBA" id="ARBA00012438"/>
    </source>
</evidence>
<dbReference type="InterPro" id="IPR047770">
    <property type="entry name" value="RegB"/>
</dbReference>
<organism evidence="12 13">
    <name type="scientific">PS1 clade bacterium</name>
    <dbReference type="NCBI Taxonomy" id="2175152"/>
    <lineage>
        <taxon>Bacteria</taxon>
        <taxon>Pseudomonadati</taxon>
        <taxon>Pseudomonadota</taxon>
        <taxon>Alphaproteobacteria</taxon>
        <taxon>PS1 clade</taxon>
    </lineage>
</organism>
<dbReference type="InterPro" id="IPR004358">
    <property type="entry name" value="Sig_transdc_His_kin-like_C"/>
</dbReference>
<dbReference type="InterPro" id="IPR036890">
    <property type="entry name" value="HATPase_C_sf"/>
</dbReference>
<dbReference type="GO" id="GO:0005524">
    <property type="term" value="F:ATP binding"/>
    <property type="evidence" value="ECO:0007669"/>
    <property type="project" value="UniProtKB-KW"/>
</dbReference>
<evidence type="ECO:0000256" key="5">
    <source>
        <dbReference type="ARBA" id="ARBA00022553"/>
    </source>
</evidence>